<protein>
    <submittedName>
        <fullName evidence="1">Uncharacterized protein</fullName>
    </submittedName>
</protein>
<name>A0ABW4FDC3_9PSEU</name>
<dbReference type="RefSeq" id="WP_343971827.1">
    <property type="nucleotide sequence ID" value="NZ_BAAAJG010000003.1"/>
</dbReference>
<comment type="caution">
    <text evidence="1">The sequence shown here is derived from an EMBL/GenBank/DDBJ whole genome shotgun (WGS) entry which is preliminary data.</text>
</comment>
<dbReference type="Proteomes" id="UP001597145">
    <property type="component" value="Unassembled WGS sequence"/>
</dbReference>
<sequence>MASPDAQELNTYVPLSMSYAEPGWRAMISTDTDPTGLIIRPVVGWAVFHFTTVSAETGALVNDFGNVIEGVVTWRDGLGVSLVCAQSLGRAVYLGPEMGEPPDAEAVLGEPPQQSGRR</sequence>
<evidence type="ECO:0000313" key="2">
    <source>
        <dbReference type="Proteomes" id="UP001597145"/>
    </source>
</evidence>
<gene>
    <name evidence="1" type="ORF">ACFSCY_00450</name>
</gene>
<accession>A0ABW4FDC3</accession>
<reference evidence="2" key="1">
    <citation type="journal article" date="2019" name="Int. J. Syst. Evol. Microbiol.">
        <title>The Global Catalogue of Microorganisms (GCM) 10K type strain sequencing project: providing services to taxonomists for standard genome sequencing and annotation.</title>
        <authorList>
            <consortium name="The Broad Institute Genomics Platform"/>
            <consortium name="The Broad Institute Genome Sequencing Center for Infectious Disease"/>
            <person name="Wu L."/>
            <person name="Ma J."/>
        </authorList>
    </citation>
    <scope>NUCLEOTIDE SEQUENCE [LARGE SCALE GENOMIC DNA]</scope>
    <source>
        <strain evidence="2">JCM 12165</strain>
    </source>
</reference>
<proteinExistence type="predicted"/>
<keyword evidence="2" id="KW-1185">Reference proteome</keyword>
<organism evidence="1 2">
    <name type="scientific">Pseudonocardia aurantiaca</name>
    <dbReference type="NCBI Taxonomy" id="75290"/>
    <lineage>
        <taxon>Bacteria</taxon>
        <taxon>Bacillati</taxon>
        <taxon>Actinomycetota</taxon>
        <taxon>Actinomycetes</taxon>
        <taxon>Pseudonocardiales</taxon>
        <taxon>Pseudonocardiaceae</taxon>
        <taxon>Pseudonocardia</taxon>
    </lineage>
</organism>
<dbReference type="EMBL" id="JBHUCP010000001">
    <property type="protein sequence ID" value="MFD1527909.1"/>
    <property type="molecule type" value="Genomic_DNA"/>
</dbReference>
<evidence type="ECO:0000313" key="1">
    <source>
        <dbReference type="EMBL" id="MFD1527909.1"/>
    </source>
</evidence>